<dbReference type="AlphaFoldDB" id="A0AAV4MEF0"/>
<proteinExistence type="predicted"/>
<dbReference type="EMBL" id="BPLR01019677">
    <property type="protein sequence ID" value="GIX70431.1"/>
    <property type="molecule type" value="Genomic_DNA"/>
</dbReference>
<comment type="caution">
    <text evidence="1">The sequence shown here is derived from an EMBL/GenBank/DDBJ whole genome shotgun (WGS) entry which is preliminary data.</text>
</comment>
<reference evidence="1 2" key="1">
    <citation type="submission" date="2021-06" db="EMBL/GenBank/DDBJ databases">
        <title>Caerostris extrusa draft genome.</title>
        <authorList>
            <person name="Kono N."/>
            <person name="Arakawa K."/>
        </authorList>
    </citation>
    <scope>NUCLEOTIDE SEQUENCE [LARGE SCALE GENOMIC DNA]</scope>
</reference>
<dbReference type="Proteomes" id="UP001054945">
    <property type="component" value="Unassembled WGS sequence"/>
</dbReference>
<accession>A0AAV4MEF0</accession>
<organism evidence="1 2">
    <name type="scientific">Caerostris extrusa</name>
    <name type="common">Bark spider</name>
    <name type="synonym">Caerostris bankana</name>
    <dbReference type="NCBI Taxonomy" id="172846"/>
    <lineage>
        <taxon>Eukaryota</taxon>
        <taxon>Metazoa</taxon>
        <taxon>Ecdysozoa</taxon>
        <taxon>Arthropoda</taxon>
        <taxon>Chelicerata</taxon>
        <taxon>Arachnida</taxon>
        <taxon>Araneae</taxon>
        <taxon>Araneomorphae</taxon>
        <taxon>Entelegynae</taxon>
        <taxon>Araneoidea</taxon>
        <taxon>Araneidae</taxon>
        <taxon>Caerostris</taxon>
    </lineage>
</organism>
<protein>
    <submittedName>
        <fullName evidence="1">Uncharacterized protein</fullName>
    </submittedName>
</protein>
<name>A0AAV4MEF0_CAEEX</name>
<evidence type="ECO:0000313" key="2">
    <source>
        <dbReference type="Proteomes" id="UP001054945"/>
    </source>
</evidence>
<keyword evidence="2" id="KW-1185">Reference proteome</keyword>
<sequence>MNEAIHPYLSCDLMSENLYLHSVHCRAHNSWPFDIVGAGLFRATAPKSTMMRWVQLSEPAIDPLGCQSIGSDTRRR</sequence>
<evidence type="ECO:0000313" key="1">
    <source>
        <dbReference type="EMBL" id="GIX70431.1"/>
    </source>
</evidence>
<gene>
    <name evidence="1" type="ORF">CEXT_221141</name>
</gene>